<accession>A0ABD1ISA2</accession>
<dbReference type="Pfam" id="PF00050">
    <property type="entry name" value="Kazal_1"/>
    <property type="match status" value="1"/>
</dbReference>
<comment type="subcellular location">
    <subcellularLocation>
        <location evidence="1">Secreted</location>
    </subcellularLocation>
</comment>
<dbReference type="InterPro" id="IPR002350">
    <property type="entry name" value="Kazal_dom"/>
</dbReference>
<evidence type="ECO:0000256" key="5">
    <source>
        <dbReference type="ARBA" id="ARBA00023157"/>
    </source>
</evidence>
<dbReference type="GO" id="GO:0005576">
    <property type="term" value="C:extracellular region"/>
    <property type="evidence" value="ECO:0007669"/>
    <property type="project" value="UniProtKB-SubCell"/>
</dbReference>
<dbReference type="PANTHER" id="PTHR21312:SF28">
    <property type="entry name" value="OVOINHIBITOR-RELATED"/>
    <property type="match status" value="1"/>
</dbReference>
<feature type="domain" description="Kazal-like" evidence="7">
    <location>
        <begin position="26"/>
        <end position="81"/>
    </location>
</feature>
<dbReference type="GO" id="GO:0004867">
    <property type="term" value="F:serine-type endopeptidase inhibitor activity"/>
    <property type="evidence" value="ECO:0007669"/>
    <property type="project" value="UniProtKB-KW"/>
</dbReference>
<dbReference type="SMART" id="SM00280">
    <property type="entry name" value="KAZAL"/>
    <property type="match status" value="1"/>
</dbReference>
<evidence type="ECO:0000256" key="3">
    <source>
        <dbReference type="ARBA" id="ARBA00022690"/>
    </source>
</evidence>
<keyword evidence="5" id="KW-1015">Disulfide bond</keyword>
<reference evidence="8 9" key="1">
    <citation type="submission" date="2024-09" db="EMBL/GenBank/DDBJ databases">
        <title>A chromosome-level genome assembly of Gray's grenadier anchovy, Coilia grayii.</title>
        <authorList>
            <person name="Fu Z."/>
        </authorList>
    </citation>
    <scope>NUCLEOTIDE SEQUENCE [LARGE SCALE GENOMIC DNA]</scope>
    <source>
        <strain evidence="8">G4</strain>
        <tissue evidence="8">Muscle</tissue>
    </source>
</reference>
<keyword evidence="3" id="KW-0646">Protease inhibitor</keyword>
<feature type="chain" id="PRO_5044876746" description="Kazal-like domain-containing protein" evidence="6">
    <location>
        <begin position="21"/>
        <end position="88"/>
    </location>
</feature>
<dbReference type="PROSITE" id="PS00282">
    <property type="entry name" value="KAZAL_1"/>
    <property type="match status" value="1"/>
</dbReference>
<dbReference type="PANTHER" id="PTHR21312">
    <property type="entry name" value="SERINE PROTEASE INHIBITOR"/>
    <property type="match status" value="1"/>
</dbReference>
<protein>
    <recommendedName>
        <fullName evidence="7">Kazal-like domain-containing protein</fullName>
    </recommendedName>
</protein>
<dbReference type="Gene3D" id="3.30.60.30">
    <property type="match status" value="1"/>
</dbReference>
<dbReference type="PROSITE" id="PS51465">
    <property type="entry name" value="KAZAL_2"/>
    <property type="match status" value="1"/>
</dbReference>
<evidence type="ECO:0000313" key="9">
    <source>
        <dbReference type="Proteomes" id="UP001591681"/>
    </source>
</evidence>
<organism evidence="8 9">
    <name type="scientific">Coilia grayii</name>
    <name type="common">Gray's grenadier anchovy</name>
    <dbReference type="NCBI Taxonomy" id="363190"/>
    <lineage>
        <taxon>Eukaryota</taxon>
        <taxon>Metazoa</taxon>
        <taxon>Chordata</taxon>
        <taxon>Craniata</taxon>
        <taxon>Vertebrata</taxon>
        <taxon>Euteleostomi</taxon>
        <taxon>Actinopterygii</taxon>
        <taxon>Neopterygii</taxon>
        <taxon>Teleostei</taxon>
        <taxon>Clupei</taxon>
        <taxon>Clupeiformes</taxon>
        <taxon>Clupeoidei</taxon>
        <taxon>Engraulidae</taxon>
        <taxon>Coilinae</taxon>
        <taxon>Coilia</taxon>
    </lineage>
</organism>
<sequence>MKLAILICAAMILYLSVAMAQNDVPEPRKPNCDDFTLACTREYNPVCGDDGHTYSTECMLCLENKMKTQSVRIARKGECEPRTTVNQD</sequence>
<dbReference type="PRINTS" id="PR00290">
    <property type="entry name" value="KAZALINHBTR"/>
</dbReference>
<dbReference type="EMBL" id="JBHFQA010000024">
    <property type="protein sequence ID" value="KAL2077831.1"/>
    <property type="molecule type" value="Genomic_DNA"/>
</dbReference>
<dbReference type="Proteomes" id="UP001591681">
    <property type="component" value="Unassembled WGS sequence"/>
</dbReference>
<dbReference type="InterPro" id="IPR001239">
    <property type="entry name" value="Prot_inh_Kazal-m"/>
</dbReference>
<keyword evidence="4" id="KW-0722">Serine protease inhibitor</keyword>
<keyword evidence="9" id="KW-1185">Reference proteome</keyword>
<keyword evidence="2" id="KW-0964">Secreted</keyword>
<dbReference type="SUPFAM" id="SSF100895">
    <property type="entry name" value="Kazal-type serine protease inhibitors"/>
    <property type="match status" value="1"/>
</dbReference>
<keyword evidence="6" id="KW-0732">Signal</keyword>
<feature type="signal peptide" evidence="6">
    <location>
        <begin position="1"/>
        <end position="20"/>
    </location>
</feature>
<dbReference type="InterPro" id="IPR036058">
    <property type="entry name" value="Kazal_dom_sf"/>
</dbReference>
<evidence type="ECO:0000256" key="1">
    <source>
        <dbReference type="ARBA" id="ARBA00004613"/>
    </source>
</evidence>
<proteinExistence type="predicted"/>
<dbReference type="AlphaFoldDB" id="A0ABD1ISA2"/>
<evidence type="ECO:0000256" key="2">
    <source>
        <dbReference type="ARBA" id="ARBA00022525"/>
    </source>
</evidence>
<name>A0ABD1ISA2_9TELE</name>
<evidence type="ECO:0000256" key="4">
    <source>
        <dbReference type="ARBA" id="ARBA00022900"/>
    </source>
</evidence>
<evidence type="ECO:0000259" key="7">
    <source>
        <dbReference type="PROSITE" id="PS51465"/>
    </source>
</evidence>
<comment type="caution">
    <text evidence="8">The sequence shown here is derived from an EMBL/GenBank/DDBJ whole genome shotgun (WGS) entry which is preliminary data.</text>
</comment>
<evidence type="ECO:0000256" key="6">
    <source>
        <dbReference type="SAM" id="SignalP"/>
    </source>
</evidence>
<evidence type="ECO:0000313" key="8">
    <source>
        <dbReference type="EMBL" id="KAL2077831.1"/>
    </source>
</evidence>
<gene>
    <name evidence="8" type="ORF">ACEWY4_027335</name>
</gene>